<dbReference type="RefSeq" id="WP_087414765.1">
    <property type="nucleotide sequence ID" value="NZ_NFKL01000007.1"/>
</dbReference>
<dbReference type="EMBL" id="NFKL01000007">
    <property type="protein sequence ID" value="OUP59077.1"/>
    <property type="molecule type" value="Genomic_DNA"/>
</dbReference>
<dbReference type="Pfam" id="PF06854">
    <property type="entry name" value="Phage_Gp15"/>
    <property type="match status" value="1"/>
</dbReference>
<name>A0A1Y4LR00_9FIRM</name>
<reference evidence="2" key="1">
    <citation type="submission" date="2017-04" db="EMBL/GenBank/DDBJ databases">
        <title>Function of individual gut microbiota members based on whole genome sequencing of pure cultures obtained from chicken caecum.</title>
        <authorList>
            <person name="Medvecky M."/>
            <person name="Cejkova D."/>
            <person name="Polansky O."/>
            <person name="Karasova D."/>
            <person name="Kubasova T."/>
            <person name="Cizek A."/>
            <person name="Rychlik I."/>
        </authorList>
    </citation>
    <scope>NUCLEOTIDE SEQUENCE [LARGE SCALE GENOMIC DNA]</scope>
    <source>
        <strain evidence="2">An179</strain>
    </source>
</reference>
<organism evidence="1 2">
    <name type="scientific">Butyricicoccus pullicaecorum</name>
    <dbReference type="NCBI Taxonomy" id="501571"/>
    <lineage>
        <taxon>Bacteria</taxon>
        <taxon>Bacillati</taxon>
        <taxon>Bacillota</taxon>
        <taxon>Clostridia</taxon>
        <taxon>Eubacteriales</taxon>
        <taxon>Butyricicoccaceae</taxon>
        <taxon>Butyricicoccus</taxon>
    </lineage>
</organism>
<accession>A0A1Y4LR00</accession>
<dbReference type="Proteomes" id="UP000195326">
    <property type="component" value="Unassembled WGS sequence"/>
</dbReference>
<protein>
    <recommendedName>
        <fullName evidence="3">Bacteriophage Gp15 protein</fullName>
    </recommendedName>
</protein>
<evidence type="ECO:0000313" key="1">
    <source>
        <dbReference type="EMBL" id="OUP59077.1"/>
    </source>
</evidence>
<evidence type="ECO:0008006" key="3">
    <source>
        <dbReference type="Google" id="ProtNLM"/>
    </source>
</evidence>
<proteinExistence type="predicted"/>
<dbReference type="InterPro" id="IPR009660">
    <property type="entry name" value="Phage_A500_Gp15"/>
</dbReference>
<dbReference type="AlphaFoldDB" id="A0A1Y4LR00"/>
<gene>
    <name evidence="1" type="ORF">B5F15_06325</name>
</gene>
<sequence length="186" mass="21715">MRLTDAFPSRAKIGGKLYEINTDFRVCLRIMQAFEDARLLWFEKQAVMCGLLFPIVPDDFEAACKAAVRFLDCGKPPAEYAGNRVYSFTRDADYIYSAFLQTFGVDLKDPETNLHWWKFCAMFSDLSPDTTFENMRVFRDKHNRGLLTKEERQIWAENVELLDLNYEPPDAETREAIEKFEKLLRG</sequence>
<evidence type="ECO:0000313" key="2">
    <source>
        <dbReference type="Proteomes" id="UP000195326"/>
    </source>
</evidence>
<comment type="caution">
    <text evidence="1">The sequence shown here is derived from an EMBL/GenBank/DDBJ whole genome shotgun (WGS) entry which is preliminary data.</text>
</comment>